<evidence type="ECO:0000313" key="4">
    <source>
        <dbReference type="Proteomes" id="UP001224359"/>
    </source>
</evidence>
<evidence type="ECO:0000256" key="1">
    <source>
        <dbReference type="SAM" id="MobiDB-lite"/>
    </source>
</evidence>
<dbReference type="Pfam" id="PF01832">
    <property type="entry name" value="Glucosaminidase"/>
    <property type="match status" value="1"/>
</dbReference>
<gene>
    <name evidence="3" type="ORF">J2S77_002533</name>
</gene>
<feature type="region of interest" description="Disordered" evidence="1">
    <location>
        <begin position="693"/>
        <end position="729"/>
    </location>
</feature>
<reference evidence="3 4" key="1">
    <citation type="submission" date="2023-07" db="EMBL/GenBank/DDBJ databases">
        <title>Genomic Encyclopedia of Type Strains, Phase IV (KMG-IV): sequencing the most valuable type-strain genomes for metagenomic binning, comparative biology and taxonomic classification.</title>
        <authorList>
            <person name="Goeker M."/>
        </authorList>
    </citation>
    <scope>NUCLEOTIDE SEQUENCE [LARGE SCALE GENOMIC DNA]</scope>
    <source>
        <strain evidence="3 4">DSM 16460</strain>
    </source>
</reference>
<dbReference type="InterPro" id="IPR052354">
    <property type="entry name" value="Cell_Wall_Dynamics_Protein"/>
</dbReference>
<dbReference type="PANTHER" id="PTHR34408">
    <property type="entry name" value="FAMILY PROTEIN, PUTATIVE-RELATED"/>
    <property type="match status" value="1"/>
</dbReference>
<organism evidence="3 4">
    <name type="scientific">Alkalibacillus salilacus</name>
    <dbReference type="NCBI Taxonomy" id="284582"/>
    <lineage>
        <taxon>Bacteria</taxon>
        <taxon>Bacillati</taxon>
        <taxon>Bacillota</taxon>
        <taxon>Bacilli</taxon>
        <taxon>Bacillales</taxon>
        <taxon>Bacillaceae</taxon>
        <taxon>Alkalibacillus</taxon>
    </lineage>
</organism>
<sequence>MYKLNNRIMQVAIIALLISVINFGEYGQNTVNADSSLLEGVAQKDRTHVYESTSKNSNSLKSYEEGSILLYKPHSDNWYKAIVIKNGDSQTGYINANDVETATNNPASLKGIALKDRTHVYKEASRDSSSPRSYAKGSLLYYKEYTSEWYKAFIINNGKRETVYIHANDIETKVNDQNSLQGVALADRTHVYSRASRDSNSLRSYAQGKVLYYKTFTSNWYEAFIYRNGERQTVYIHRDDVDNLVNNQVTKEGIAKETTRVYSRASRNSSALKSYGTGSALIYKTFSSKWYEAIVFVNGQRKTGYIHHSDVDTKLDEQTSLRGIATKNRTAIHSGLSKESSTLKSYASGSVLMYRTLSENWHEAIVFNDGQRQTGYIHVNDVENAYSSQESLQGAATKKPTNIYSRASRDAKTLKSYSKNTTLLFKTFSDSWYEAIVYVNGERRTGYIHANDVDTSKRIEETTNYDQDFNAAVDKWMSKNPQIWADGGFKDATREEVIYYANPDNFDDHNASSFYQYLSLSKPAGLNAKELNNKILYNKGTLTGTGQSFVDAANRYDINEIYLLAHALHETGNGDSTLAKGVEYNGETVYNVYGIGAYDDCAVECGAEHAYENGWTTPEKAIIGGAQYIREDFIDRGQDTLYKMRWNPADPGVHQYATDVNWALGQTHRIAELYDLVDNYTLFFDIPEYTGDPSSSTGEVAKYPNQTTGETTASSLNFRSGPSTSDSVIGQLSNGTSIDVLGFASGQEVSGNDIWYQIKHNGNTGWVHSNHVELDNLLQVQTEEDPLNVRNEPNGDKIGSLPRESYANAVIDNGSLVKDNGWYKVHLPDSSETGWVSGDYIKEIK</sequence>
<comment type="caution">
    <text evidence="3">The sequence shown here is derived from an EMBL/GenBank/DDBJ whole genome shotgun (WGS) entry which is preliminary data.</text>
</comment>
<dbReference type="Gene3D" id="2.30.30.40">
    <property type="entry name" value="SH3 Domains"/>
    <property type="match status" value="6"/>
</dbReference>
<dbReference type="PANTHER" id="PTHR34408:SF1">
    <property type="entry name" value="GLYCOSYL HYDROLASE FAMILY 19 DOMAIN-CONTAINING PROTEIN HI_1415"/>
    <property type="match status" value="1"/>
</dbReference>
<accession>A0ABT9VHU2</accession>
<dbReference type="SMART" id="SM00287">
    <property type="entry name" value="SH3b"/>
    <property type="match status" value="1"/>
</dbReference>
<dbReference type="EMBL" id="JAUSTQ010000013">
    <property type="protein sequence ID" value="MDQ0160529.1"/>
    <property type="molecule type" value="Genomic_DNA"/>
</dbReference>
<proteinExistence type="predicted"/>
<feature type="domain" description="SH3b" evidence="2">
    <location>
        <begin position="706"/>
        <end position="776"/>
    </location>
</feature>
<dbReference type="Pfam" id="PF08239">
    <property type="entry name" value="SH3_3"/>
    <property type="match status" value="1"/>
</dbReference>
<dbReference type="Proteomes" id="UP001224359">
    <property type="component" value="Unassembled WGS sequence"/>
</dbReference>
<dbReference type="InterPro" id="IPR002901">
    <property type="entry name" value="MGlyc_endo_b_GlcNAc-like_dom"/>
</dbReference>
<protein>
    <submittedName>
        <fullName evidence="3">Beta-N-acetylglucosaminidase</fullName>
    </submittedName>
</protein>
<dbReference type="Gene3D" id="1.10.530.10">
    <property type="match status" value="1"/>
</dbReference>
<dbReference type="SMART" id="SM00047">
    <property type="entry name" value="LYZ2"/>
    <property type="match status" value="1"/>
</dbReference>
<evidence type="ECO:0000259" key="2">
    <source>
        <dbReference type="PROSITE" id="PS51781"/>
    </source>
</evidence>
<name>A0ABT9VHU2_9BACI</name>
<dbReference type="RefSeq" id="WP_306977846.1">
    <property type="nucleotide sequence ID" value="NZ_JAUSTQ010000013.1"/>
</dbReference>
<evidence type="ECO:0000313" key="3">
    <source>
        <dbReference type="EMBL" id="MDQ0160529.1"/>
    </source>
</evidence>
<dbReference type="PROSITE" id="PS51781">
    <property type="entry name" value="SH3B"/>
    <property type="match status" value="1"/>
</dbReference>
<keyword evidence="4" id="KW-1185">Reference proteome</keyword>
<dbReference type="InterPro" id="IPR003646">
    <property type="entry name" value="SH3-like_bac-type"/>
</dbReference>